<feature type="region of interest" description="Disordered" evidence="1">
    <location>
        <begin position="136"/>
        <end position="222"/>
    </location>
</feature>
<feature type="compositionally biased region" description="Basic residues" evidence="1">
    <location>
        <begin position="209"/>
        <end position="218"/>
    </location>
</feature>
<dbReference type="EMBL" id="AGNL01021940">
    <property type="protein sequence ID" value="EJK59954.1"/>
    <property type="molecule type" value="Genomic_DNA"/>
</dbReference>
<protein>
    <recommendedName>
        <fullName evidence="4">Right handed beta helix domain-containing protein</fullName>
    </recommendedName>
</protein>
<accession>K0S520</accession>
<name>K0S520_THAOC</name>
<reference evidence="2 3" key="1">
    <citation type="journal article" date="2012" name="Genome Biol.">
        <title>Genome and low-iron response of an oceanic diatom adapted to chronic iron limitation.</title>
        <authorList>
            <person name="Lommer M."/>
            <person name="Specht M."/>
            <person name="Roy A.S."/>
            <person name="Kraemer L."/>
            <person name="Andreson R."/>
            <person name="Gutowska M.A."/>
            <person name="Wolf J."/>
            <person name="Bergner S.V."/>
            <person name="Schilhabel M.B."/>
            <person name="Klostermeier U.C."/>
            <person name="Beiko R.G."/>
            <person name="Rosenstiel P."/>
            <person name="Hippler M."/>
            <person name="Laroche J."/>
        </authorList>
    </citation>
    <scope>NUCLEOTIDE SEQUENCE [LARGE SCALE GENOMIC DNA]</scope>
    <source>
        <strain evidence="2 3">CCMP1005</strain>
    </source>
</reference>
<feature type="compositionally biased region" description="Basic and acidic residues" evidence="1">
    <location>
        <begin position="275"/>
        <end position="297"/>
    </location>
</feature>
<evidence type="ECO:0000256" key="1">
    <source>
        <dbReference type="SAM" id="MobiDB-lite"/>
    </source>
</evidence>
<dbReference type="InterPro" id="IPR011050">
    <property type="entry name" value="Pectin_lyase_fold/virulence"/>
</dbReference>
<sequence length="1016" mass="111871">MKPAMHDFIIQYGEVLRKFRVTGWYRDDLKMCKSEWKGKEGIIYMETSAQAVPLEATQRYPRRLFAATSELAGPIPSHFWKDAGSIIVCDATTRVRFSDERPSIDINQSAVQVVHHLSSLVQQFIPVNNCVHGAIRSNTSMDNPDAREEKRKASEKISILSSATPGEGRDRGARRRRRSHDETRPAAVKVASAISSLASGHEGAAEHRRSYRRHHGIRRSSTARYGKTNYVASLARDLAVVDGGCGPRLFSGTHLFEKPLLLSLRWRCLISHGDDGGAKGRRGGEDDEPTATRRDDSPIGWTADAEERNVGGGSGRRHVEDNGFLDFSPAEYFEDTLQLMIEDWTSTRGRGSIWANEPLCCATGGLFSAVEDASTAVVGSDGLEGASRVPAEARGHRGRPRGTSAGLGAALTGARGGAKGPRRLGGRRRRRRGFPQLQALRKIRRSDRAAWSECSPGQYMHRTVRPTPHLPRRTSSITHSVQSPTYKLIFGDDESKPICPCEERVRRGVEARRGRREKEEKVRVARRLKKVAEHQTNLEATNLVNPDAAQVLGRGFRATFTLPRGDRYDDLRAHLRSWEGSRSFTLGIMRWLSLHPMLPLPEAISVDSLPFLVVWLLIVASVFSSWLVARENRDRHAAGLSGGQAMPSCGSPKRCGSISCPKTSSMGGEQEGLLACSRLMAVAYHFTPAVFAAPPGIAARSVRRTSSLAVTTKNAWTKEGHKYCCAKPDVPRIIVDGNYLDDVKSAIDKANPGDIVELKEGDYQWKRDCKPVDMKDMNDALKSKKKANGDDALVIDKPIKIWGPPGGIDSVQLNCQLVVDQGSSLLGDVLISNLTVKPNILVKTNNYKSVTFSCVRSQQDDEDEDGVRVHIMRGGKCLFFRCEIIGGTEALYIDGIDQLSQSQEDNEDRVHLKRCVIRNGAKRGICADDKFILEATTISDNGWYGIRSNKGWTDKGKNDWQKNPMKPNQGPSSGNGMFDGIAMSTPMGSLSIGGHKIPVNSVQTGDTAFPGFGKFK</sequence>
<keyword evidence="3" id="KW-1185">Reference proteome</keyword>
<feature type="region of interest" description="Disordered" evidence="1">
    <location>
        <begin position="275"/>
        <end position="317"/>
    </location>
</feature>
<evidence type="ECO:0008006" key="4">
    <source>
        <dbReference type="Google" id="ProtNLM"/>
    </source>
</evidence>
<dbReference type="SUPFAM" id="SSF51126">
    <property type="entry name" value="Pectin lyase-like"/>
    <property type="match status" value="1"/>
</dbReference>
<evidence type="ECO:0000313" key="2">
    <source>
        <dbReference type="EMBL" id="EJK59954.1"/>
    </source>
</evidence>
<feature type="region of interest" description="Disordered" evidence="1">
    <location>
        <begin position="954"/>
        <end position="977"/>
    </location>
</feature>
<feature type="region of interest" description="Disordered" evidence="1">
    <location>
        <begin position="387"/>
        <end position="432"/>
    </location>
</feature>
<evidence type="ECO:0000313" key="3">
    <source>
        <dbReference type="Proteomes" id="UP000266841"/>
    </source>
</evidence>
<gene>
    <name evidence="2" type="ORF">THAOC_19770</name>
</gene>
<feature type="region of interest" description="Disordered" evidence="1">
    <location>
        <begin position="459"/>
        <end position="480"/>
    </location>
</feature>
<proteinExistence type="predicted"/>
<dbReference type="Proteomes" id="UP000266841">
    <property type="component" value="Unassembled WGS sequence"/>
</dbReference>
<organism evidence="2 3">
    <name type="scientific">Thalassiosira oceanica</name>
    <name type="common">Marine diatom</name>
    <dbReference type="NCBI Taxonomy" id="159749"/>
    <lineage>
        <taxon>Eukaryota</taxon>
        <taxon>Sar</taxon>
        <taxon>Stramenopiles</taxon>
        <taxon>Ochrophyta</taxon>
        <taxon>Bacillariophyta</taxon>
        <taxon>Coscinodiscophyceae</taxon>
        <taxon>Thalassiosirophycidae</taxon>
        <taxon>Thalassiosirales</taxon>
        <taxon>Thalassiosiraceae</taxon>
        <taxon>Thalassiosira</taxon>
    </lineage>
</organism>
<feature type="compositionally biased region" description="Low complexity" evidence="1">
    <location>
        <begin position="401"/>
        <end position="413"/>
    </location>
</feature>
<dbReference type="AlphaFoldDB" id="K0S520"/>
<feature type="compositionally biased region" description="Basic and acidic residues" evidence="1">
    <location>
        <begin position="144"/>
        <end position="155"/>
    </location>
</feature>
<feature type="compositionally biased region" description="Basic residues" evidence="1">
    <location>
        <begin position="420"/>
        <end position="432"/>
    </location>
</feature>
<comment type="caution">
    <text evidence="2">The sequence shown here is derived from an EMBL/GenBank/DDBJ whole genome shotgun (WGS) entry which is preliminary data.</text>
</comment>